<gene>
    <name evidence="1" type="ORF">B296_00057044</name>
</gene>
<dbReference type="EMBL" id="AMZH03017768">
    <property type="protein sequence ID" value="RRT42538.1"/>
    <property type="molecule type" value="Genomic_DNA"/>
</dbReference>
<name>A0A426XST5_ENSVE</name>
<dbReference type="AlphaFoldDB" id="A0A426XST5"/>
<organism evidence="1 2">
    <name type="scientific">Ensete ventricosum</name>
    <name type="common">Abyssinian banana</name>
    <name type="synonym">Musa ensete</name>
    <dbReference type="NCBI Taxonomy" id="4639"/>
    <lineage>
        <taxon>Eukaryota</taxon>
        <taxon>Viridiplantae</taxon>
        <taxon>Streptophyta</taxon>
        <taxon>Embryophyta</taxon>
        <taxon>Tracheophyta</taxon>
        <taxon>Spermatophyta</taxon>
        <taxon>Magnoliopsida</taxon>
        <taxon>Liliopsida</taxon>
        <taxon>Zingiberales</taxon>
        <taxon>Musaceae</taxon>
        <taxon>Ensete</taxon>
    </lineage>
</organism>
<comment type="caution">
    <text evidence="1">The sequence shown here is derived from an EMBL/GenBank/DDBJ whole genome shotgun (WGS) entry which is preliminary data.</text>
</comment>
<sequence>MAVVLLSTSDTIPDNRWYHRPEKRLKTTHDAFQLSLPHPPRSLLCRSVAPSTRMEKEERQKAGWVITPLVQPPLAPVLEFLPSERLLS</sequence>
<reference evidence="1 2" key="1">
    <citation type="journal article" date="2014" name="Agronomy (Basel)">
        <title>A Draft Genome Sequence for Ensete ventricosum, the Drought-Tolerant Tree Against Hunger.</title>
        <authorList>
            <person name="Harrison J."/>
            <person name="Moore K.A."/>
            <person name="Paszkiewicz K."/>
            <person name="Jones T."/>
            <person name="Grant M."/>
            <person name="Ambacheew D."/>
            <person name="Muzemil S."/>
            <person name="Studholme D.J."/>
        </authorList>
    </citation>
    <scope>NUCLEOTIDE SEQUENCE [LARGE SCALE GENOMIC DNA]</scope>
</reference>
<evidence type="ECO:0000313" key="2">
    <source>
        <dbReference type="Proteomes" id="UP000287651"/>
    </source>
</evidence>
<protein>
    <submittedName>
        <fullName evidence="1">Uncharacterized protein</fullName>
    </submittedName>
</protein>
<proteinExistence type="predicted"/>
<dbReference type="Proteomes" id="UP000287651">
    <property type="component" value="Unassembled WGS sequence"/>
</dbReference>
<accession>A0A426XST5</accession>
<evidence type="ECO:0000313" key="1">
    <source>
        <dbReference type="EMBL" id="RRT42538.1"/>
    </source>
</evidence>